<sequence length="81" mass="9537">MWAQLFTDFCVKEYQFMEQIKAPLGETIEMRQIIHDSGIPLLRVLIREDEHFSHLDLDPATAHRWGKLMQVWAEEAIKKGV</sequence>
<reference evidence="1 2" key="1">
    <citation type="submission" date="2017-01" db="EMBL/GenBank/DDBJ databases">
        <authorList>
            <person name="Mah S.A."/>
            <person name="Swanson W.J."/>
            <person name="Moy G.W."/>
            <person name="Vacquier V.D."/>
        </authorList>
    </citation>
    <scope>NUCLEOTIDE SEQUENCE [LARGE SCALE GENOMIC DNA]</scope>
    <source>
        <strain evidence="1 2">M9</strain>
    </source>
</reference>
<dbReference type="Pfam" id="PF22295">
    <property type="entry name" value="DUF6967"/>
    <property type="match status" value="1"/>
</dbReference>
<dbReference type="STRING" id="233100.SAMN05216526_0660"/>
<dbReference type="Proteomes" id="UP000223759">
    <property type="component" value="Unassembled WGS sequence"/>
</dbReference>
<proteinExistence type="predicted"/>
<accession>A0A1R3VPQ7</accession>
<protein>
    <submittedName>
        <fullName evidence="1">Uncharacterized protein</fullName>
    </submittedName>
</protein>
<keyword evidence="2" id="KW-1185">Reference proteome</keyword>
<name>A0A1R3VPQ7_9GAMM</name>
<dbReference type="RefSeq" id="WP_420828607.1">
    <property type="nucleotide sequence ID" value="NZ_CP023018.1"/>
</dbReference>
<dbReference type="InterPro" id="IPR054240">
    <property type="entry name" value="DUF6967"/>
</dbReference>
<gene>
    <name evidence="1" type="ORF">SAMN05216526_0660</name>
</gene>
<dbReference type="AlphaFoldDB" id="A0A1R3VPQ7"/>
<organism evidence="1 2">
    <name type="scientific">Ectothiorhodosinus mongolicus</name>
    <dbReference type="NCBI Taxonomy" id="233100"/>
    <lineage>
        <taxon>Bacteria</taxon>
        <taxon>Pseudomonadati</taxon>
        <taxon>Pseudomonadota</taxon>
        <taxon>Gammaproteobacteria</taxon>
        <taxon>Chromatiales</taxon>
        <taxon>Ectothiorhodospiraceae</taxon>
        <taxon>Ectothiorhodosinus</taxon>
    </lineage>
</organism>
<evidence type="ECO:0000313" key="2">
    <source>
        <dbReference type="Proteomes" id="UP000223759"/>
    </source>
</evidence>
<evidence type="ECO:0000313" key="1">
    <source>
        <dbReference type="EMBL" id="SIT66658.1"/>
    </source>
</evidence>
<dbReference type="EMBL" id="FTPK01000001">
    <property type="protein sequence ID" value="SIT66658.1"/>
    <property type="molecule type" value="Genomic_DNA"/>
</dbReference>